<sequence length="235" mass="27632">MSLESPYFYLTLMILTLLGPLTRSFETKVAYYKSFKSLFTSIGITMLVFIPWDVAFTEMGIWGFNPKYLTGFYIFGLPIEEWMFFVFVPFSCVFIYRVMDYFFPRAWITQGQAQMLTQYFAWLSIAIAILSWGAWYTVSTFSLLGLLMLGHVHLWKVEWLPSFYRAFVIVLIPFGIVNGFLTGMGLEEEVVWYNDAHNLGYRLGTIPADDVFYAMALLMMNTSLYEYFRKRWETR</sequence>
<keyword evidence="6 8" id="KW-0472">Membrane</keyword>
<dbReference type="GO" id="GO:0016020">
    <property type="term" value="C:membrane"/>
    <property type="evidence" value="ECO:0007669"/>
    <property type="project" value="UniProtKB-SubCell"/>
</dbReference>
<dbReference type="AlphaFoldDB" id="A0A6L3ZIU3"/>
<dbReference type="GO" id="GO:0045436">
    <property type="term" value="F:lycopene beta cyclase activity"/>
    <property type="evidence" value="ECO:0007669"/>
    <property type="project" value="UniProtKB-ARBA"/>
</dbReference>
<comment type="caution">
    <text evidence="10">The sequence shown here is derived from an EMBL/GenBank/DDBJ whole genome shotgun (WGS) entry which is preliminary data.</text>
</comment>
<comment type="pathway">
    <text evidence="2">Carotenoid biosynthesis.</text>
</comment>
<dbReference type="OrthoDB" id="5195186at2"/>
<dbReference type="Pfam" id="PF18916">
    <property type="entry name" value="Lycopene_cyc"/>
    <property type="match status" value="2"/>
</dbReference>
<evidence type="ECO:0000259" key="9">
    <source>
        <dbReference type="Pfam" id="PF18916"/>
    </source>
</evidence>
<feature type="transmembrane region" description="Helical" evidence="8">
    <location>
        <begin position="6"/>
        <end position="25"/>
    </location>
</feature>
<keyword evidence="4" id="KW-0125">Carotenoid biosynthesis</keyword>
<dbReference type="GO" id="GO:0016117">
    <property type="term" value="P:carotenoid biosynthetic process"/>
    <property type="evidence" value="ECO:0007669"/>
    <property type="project" value="UniProtKB-KW"/>
</dbReference>
<evidence type="ECO:0000313" key="11">
    <source>
        <dbReference type="Proteomes" id="UP000484164"/>
    </source>
</evidence>
<gene>
    <name evidence="10" type="ORF">F8C82_05895</name>
</gene>
<feature type="transmembrane region" description="Helical" evidence="8">
    <location>
        <begin position="115"/>
        <end position="132"/>
    </location>
</feature>
<evidence type="ECO:0000256" key="5">
    <source>
        <dbReference type="ARBA" id="ARBA00022989"/>
    </source>
</evidence>
<evidence type="ECO:0000256" key="8">
    <source>
        <dbReference type="SAM" id="Phobius"/>
    </source>
</evidence>
<name>A0A6L3ZIU3_9FLAO</name>
<dbReference type="RefSeq" id="WP_151692624.1">
    <property type="nucleotide sequence ID" value="NZ_BMGX01000002.1"/>
</dbReference>
<organism evidence="10 11">
    <name type="scientific">Phaeocystidibacter marisrubri</name>
    <dbReference type="NCBI Taxonomy" id="1577780"/>
    <lineage>
        <taxon>Bacteria</taxon>
        <taxon>Pseudomonadati</taxon>
        <taxon>Bacteroidota</taxon>
        <taxon>Flavobacteriia</taxon>
        <taxon>Flavobacteriales</taxon>
        <taxon>Phaeocystidibacteraceae</taxon>
        <taxon>Phaeocystidibacter</taxon>
    </lineage>
</organism>
<keyword evidence="5 8" id="KW-1133">Transmembrane helix</keyword>
<feature type="domain" description="Lycopene cyclase" evidence="9">
    <location>
        <begin position="7"/>
        <end position="99"/>
    </location>
</feature>
<feature type="transmembrane region" description="Helical" evidence="8">
    <location>
        <begin position="37"/>
        <end position="62"/>
    </location>
</feature>
<evidence type="ECO:0000256" key="6">
    <source>
        <dbReference type="ARBA" id="ARBA00023136"/>
    </source>
</evidence>
<keyword evidence="3 8" id="KW-0812">Transmembrane</keyword>
<dbReference type="EMBL" id="WBVQ01000001">
    <property type="protein sequence ID" value="KAB2817936.1"/>
    <property type="molecule type" value="Genomic_DNA"/>
</dbReference>
<reference evidence="10 11" key="1">
    <citation type="submission" date="2019-10" db="EMBL/GenBank/DDBJ databases">
        <title>Genome sequence of Phaeocystidibacter marisrubri JCM30614 (type strain).</title>
        <authorList>
            <person name="Bowman J.P."/>
        </authorList>
    </citation>
    <scope>NUCLEOTIDE SEQUENCE [LARGE SCALE GENOMIC DNA]</scope>
    <source>
        <strain evidence="10 11">JCM 30614</strain>
    </source>
</reference>
<dbReference type="NCBIfam" id="TIGR03462">
    <property type="entry name" value="CarR_dom_SF"/>
    <property type="match status" value="1"/>
</dbReference>
<dbReference type="Proteomes" id="UP000484164">
    <property type="component" value="Unassembled WGS sequence"/>
</dbReference>
<evidence type="ECO:0000256" key="2">
    <source>
        <dbReference type="ARBA" id="ARBA00004829"/>
    </source>
</evidence>
<feature type="domain" description="Lycopene cyclase" evidence="9">
    <location>
        <begin position="134"/>
        <end position="228"/>
    </location>
</feature>
<evidence type="ECO:0000256" key="4">
    <source>
        <dbReference type="ARBA" id="ARBA00022746"/>
    </source>
</evidence>
<accession>A0A6L3ZIU3</accession>
<feature type="transmembrane region" description="Helical" evidence="8">
    <location>
        <begin position="138"/>
        <end position="155"/>
    </location>
</feature>
<comment type="subcellular location">
    <subcellularLocation>
        <location evidence="1">Membrane</location>
        <topology evidence="1">Multi-pass membrane protein</topology>
    </subcellularLocation>
</comment>
<keyword evidence="11" id="KW-1185">Reference proteome</keyword>
<feature type="transmembrane region" description="Helical" evidence="8">
    <location>
        <begin position="167"/>
        <end position="186"/>
    </location>
</feature>
<dbReference type="GO" id="GO:0016872">
    <property type="term" value="F:intramolecular lyase activity"/>
    <property type="evidence" value="ECO:0007669"/>
    <property type="project" value="InterPro"/>
</dbReference>
<feature type="transmembrane region" description="Helical" evidence="8">
    <location>
        <begin position="211"/>
        <end position="228"/>
    </location>
</feature>
<dbReference type="InterPro" id="IPR017825">
    <property type="entry name" value="Lycopene_cyclase_dom"/>
</dbReference>
<protein>
    <submittedName>
        <fullName evidence="10">Lycopene cyclase domain-containing protein</fullName>
    </submittedName>
</protein>
<keyword evidence="7" id="KW-0413">Isomerase</keyword>
<evidence type="ECO:0000256" key="1">
    <source>
        <dbReference type="ARBA" id="ARBA00004141"/>
    </source>
</evidence>
<evidence type="ECO:0000256" key="7">
    <source>
        <dbReference type="ARBA" id="ARBA00023235"/>
    </source>
</evidence>
<evidence type="ECO:0000256" key="3">
    <source>
        <dbReference type="ARBA" id="ARBA00022692"/>
    </source>
</evidence>
<proteinExistence type="predicted"/>
<evidence type="ECO:0000313" key="10">
    <source>
        <dbReference type="EMBL" id="KAB2817936.1"/>
    </source>
</evidence>
<feature type="transmembrane region" description="Helical" evidence="8">
    <location>
        <begin position="82"/>
        <end position="103"/>
    </location>
</feature>